<dbReference type="InterPro" id="IPR011049">
    <property type="entry name" value="Serralysin-like_metalloprot_C"/>
</dbReference>
<dbReference type="InterPro" id="IPR001343">
    <property type="entry name" value="Hemolysn_Ca-bd"/>
</dbReference>
<dbReference type="InterPro" id="IPR019960">
    <property type="entry name" value="T1SS_VCA0849"/>
</dbReference>
<dbReference type="Gene3D" id="2.150.10.10">
    <property type="entry name" value="Serralysin-like metalloprotease, C-terminal"/>
    <property type="match status" value="1"/>
</dbReference>
<reference evidence="4 5" key="1">
    <citation type="journal article" date="2022" name="Syst. Appl. Microbiol.">
        <title>Pseudomonas alliivorans sp. nov., a plant-pathogenic bacterium isolated from onion foliage in Georgia, USA.</title>
        <authorList>
            <person name="Zhao M."/>
            <person name="Tyson C."/>
            <person name="Chen H.C."/>
            <person name="Paudel S."/>
            <person name="Gitaitis R."/>
            <person name="Kvitko B."/>
            <person name="Dutta B."/>
        </authorList>
    </citation>
    <scope>NUCLEOTIDE SEQUENCE [LARGE SCALE GENOMIC DNA]</scope>
    <source>
        <strain evidence="4 5">20GA0068</strain>
    </source>
</reference>
<evidence type="ECO:0000313" key="4">
    <source>
        <dbReference type="EMBL" id="MBP0944113.1"/>
    </source>
</evidence>
<gene>
    <name evidence="4" type="ORF">JTJ32_02065</name>
</gene>
<proteinExistence type="predicted"/>
<comment type="caution">
    <text evidence="4">The sequence shown here is derived from an EMBL/GenBank/DDBJ whole genome shotgun (WGS) entry which is preliminary data.</text>
</comment>
<evidence type="ECO:0000313" key="5">
    <source>
        <dbReference type="Proteomes" id="UP000673197"/>
    </source>
</evidence>
<feature type="region of interest" description="Disordered" evidence="2">
    <location>
        <begin position="496"/>
        <end position="520"/>
    </location>
</feature>
<dbReference type="InterPro" id="IPR036465">
    <property type="entry name" value="vWFA_dom_sf"/>
</dbReference>
<sequence>MASVIGTVWSVSGNVFAVAADGSKRLLVAGNRVFVGEQVQAGSDGAIAVRLESGGELTLGRDSRVLLDAAVLDDQAPHVETLDPQTPTLGTVTVDDRGPSSESEASTGGGGHTVVMLSETGGEVLPVVGFATEGLVMTPIFPEGRDVFARGGSDVGAPPDNVIPPAPEPPFVEPPVTEPPITEPPVIEPPVTEPPVTEPPVTEPPVPPTEPPVEPPTEPPVEPPEPPVEPPVDHCVSVSDSELTLHEANLCAGSAPDPAALTQSGSFIVRAPDGLQSLVVGGIEIVRDGAVMDFSQPVLTALGNSLSITGYDPVSGQITYSYTLLNPLMHPDGEVPDTLGETIEVVAVDRDGDMGTGQLEIVIVDDQPLAADVSLTVTPMPQDSNLLLIIDNSDSMKGASGIDGLSRLDLAKQALNRLLDQYAAMGEVRVQIVTFNSQADLPGSVWVDVATARDIIHALEAGNGTNYDAALAAAQHAFFSAGSLTGAQNLAYFLSDGNPTLSPEHSEPNHQPDPSQGDGIDADEQAIWTAFLDAHGIKSFAIGIGSDVSQTYLDPIAHDGQSGNDMRSVIVLEPRELNAVLSGTVQGSTEGSLLAGGTFGADGGFVNVLMVDGVAYTYDRSGQGSISGGAGQAHFDSSARTVTLITQAGGTLMVDMESGAFSYTPSGSLTAVTEKIGYVLSDHDGDLAGATLSIHVQPPAPTPSPEALDDHIITNILAPSIEVPAAALLANDHSRNGDPLSAATTVFQTGWRDAGSDFASPQLNTLQFCGQEDVLENRIKDLQRSDFHVTHAATATVLLSGYLGAWQGDTFNHQDLYSVELRAGETLTVDTRQLSDQVGLAWQMDDGEFHSLAANGSFTASEDSTYRLILIHQPDPGVPNEGLNYPLGLSIDYSQVNTTPGYEGSYAIQDAHGRQDSAAVIIDYQHGPVLIGTDSDDVLLAAGGNDCLNGGNGHDVLIGGQGDDVLTGGDGPDRFMWLAGDTGHDRVTDFDVSVDSLDLSQLLQGMGAKAETLQDLLHVRVNGVGTQSVSTIEVGVDASHPSQSIELAGVDLAAQFGVTPGAGGWIGAGADTATIINGMLSDHSLKVDVV</sequence>
<dbReference type="NCBIfam" id="TIGR03661">
    <property type="entry name" value="T1SS_VCA0849"/>
    <property type="match status" value="1"/>
</dbReference>
<dbReference type="InterPro" id="IPR047777">
    <property type="entry name" value="LapA-like_RM"/>
</dbReference>
<evidence type="ECO:0000259" key="3">
    <source>
        <dbReference type="PROSITE" id="PS50234"/>
    </source>
</evidence>
<keyword evidence="1" id="KW-0106">Calcium</keyword>
<keyword evidence="5" id="KW-1185">Reference proteome</keyword>
<dbReference type="PRINTS" id="PR00313">
    <property type="entry name" value="CABNDNGRPT"/>
</dbReference>
<dbReference type="Proteomes" id="UP000673197">
    <property type="component" value="Unassembled WGS sequence"/>
</dbReference>
<dbReference type="PROSITE" id="PS00330">
    <property type="entry name" value="HEMOLYSIN_CALCIUM"/>
    <property type="match status" value="3"/>
</dbReference>
<dbReference type="SUPFAM" id="SSF51120">
    <property type="entry name" value="beta-Roll"/>
    <property type="match status" value="1"/>
</dbReference>
<dbReference type="EMBL" id="JAFFZW010000001">
    <property type="protein sequence ID" value="MBP0944113.1"/>
    <property type="molecule type" value="Genomic_DNA"/>
</dbReference>
<dbReference type="NCBIfam" id="NF033682">
    <property type="entry name" value="retention_LapA"/>
    <property type="match status" value="1"/>
</dbReference>
<feature type="domain" description="VWFA" evidence="3">
    <location>
        <begin position="385"/>
        <end position="585"/>
    </location>
</feature>
<dbReference type="RefSeq" id="WP_210040584.1">
    <property type="nucleotide sequence ID" value="NZ_JAFFZW010000001.1"/>
</dbReference>
<dbReference type="InterPro" id="IPR002035">
    <property type="entry name" value="VWF_A"/>
</dbReference>
<dbReference type="PROSITE" id="PS50234">
    <property type="entry name" value="VWFA"/>
    <property type="match status" value="1"/>
</dbReference>
<dbReference type="InterPro" id="IPR018511">
    <property type="entry name" value="Hemolysin-typ_Ca-bd_CS"/>
</dbReference>
<feature type="compositionally biased region" description="Pro residues" evidence="2">
    <location>
        <begin position="161"/>
        <end position="230"/>
    </location>
</feature>
<organism evidence="4 5">
    <name type="scientific">Pseudomonas alliivorans</name>
    <dbReference type="NCBI Taxonomy" id="2810613"/>
    <lineage>
        <taxon>Bacteria</taxon>
        <taxon>Pseudomonadati</taxon>
        <taxon>Pseudomonadota</taxon>
        <taxon>Gammaproteobacteria</taxon>
        <taxon>Pseudomonadales</taxon>
        <taxon>Pseudomonadaceae</taxon>
        <taxon>Pseudomonas</taxon>
    </lineage>
</organism>
<protein>
    <submittedName>
        <fullName evidence="4">Retention module-containing protein</fullName>
    </submittedName>
</protein>
<dbReference type="SUPFAM" id="SSF53300">
    <property type="entry name" value="vWA-like"/>
    <property type="match status" value="1"/>
</dbReference>
<feature type="region of interest" description="Disordered" evidence="2">
    <location>
        <begin position="151"/>
        <end position="231"/>
    </location>
</feature>
<dbReference type="SMART" id="SM00327">
    <property type="entry name" value="VWA"/>
    <property type="match status" value="1"/>
</dbReference>
<accession>A0ABS4C0H2</accession>
<dbReference type="CDD" id="cd00198">
    <property type="entry name" value="vWFA"/>
    <property type="match status" value="1"/>
</dbReference>
<name>A0ABS4C0H2_9PSED</name>
<dbReference type="Pfam" id="PF00353">
    <property type="entry name" value="HemolysinCabind"/>
    <property type="match status" value="1"/>
</dbReference>
<evidence type="ECO:0000256" key="2">
    <source>
        <dbReference type="SAM" id="MobiDB-lite"/>
    </source>
</evidence>
<dbReference type="Pfam" id="PF13519">
    <property type="entry name" value="VWA_2"/>
    <property type="match status" value="1"/>
</dbReference>
<evidence type="ECO:0000256" key="1">
    <source>
        <dbReference type="ARBA" id="ARBA00022837"/>
    </source>
</evidence>
<feature type="region of interest" description="Disordered" evidence="2">
    <location>
        <begin position="84"/>
        <end position="112"/>
    </location>
</feature>
<dbReference type="Gene3D" id="3.40.50.410">
    <property type="entry name" value="von Willebrand factor, type A domain"/>
    <property type="match status" value="1"/>
</dbReference>